<dbReference type="Gene3D" id="1.10.1760.20">
    <property type="match status" value="1"/>
</dbReference>
<reference evidence="2 3" key="1">
    <citation type="submission" date="2023-07" db="EMBL/GenBank/DDBJ databases">
        <title>Genomic Encyclopedia of Type Strains, Phase IV (KMG-IV): sequencing the most valuable type-strain genomes for metagenomic binning, comparative biology and taxonomic classification.</title>
        <authorList>
            <person name="Goeker M."/>
        </authorList>
    </citation>
    <scope>NUCLEOTIDE SEQUENCE [LARGE SCALE GENOMIC DNA]</scope>
    <source>
        <strain evidence="2 3">DSM 19619</strain>
    </source>
</reference>
<protein>
    <submittedName>
        <fullName evidence="2">Energy-coupling factor transport system substrate-specific component</fullName>
    </submittedName>
</protein>
<feature type="transmembrane region" description="Helical" evidence="1">
    <location>
        <begin position="129"/>
        <end position="151"/>
    </location>
</feature>
<feature type="transmembrane region" description="Helical" evidence="1">
    <location>
        <begin position="98"/>
        <end position="117"/>
    </location>
</feature>
<dbReference type="EMBL" id="JAUSVX010000005">
    <property type="protein sequence ID" value="MDQ0470319.1"/>
    <property type="molecule type" value="Genomic_DNA"/>
</dbReference>
<keyword evidence="3" id="KW-1185">Reference proteome</keyword>
<dbReference type="Proteomes" id="UP001242480">
    <property type="component" value="Unassembled WGS sequence"/>
</dbReference>
<gene>
    <name evidence="2" type="ORF">QO011_003335</name>
</gene>
<keyword evidence="1" id="KW-0812">Transmembrane</keyword>
<name>A0ABU0J7R9_9HYPH</name>
<evidence type="ECO:0000313" key="3">
    <source>
        <dbReference type="Proteomes" id="UP001242480"/>
    </source>
</evidence>
<keyword evidence="1" id="KW-0472">Membrane</keyword>
<keyword evidence="1" id="KW-1133">Transmembrane helix</keyword>
<dbReference type="RefSeq" id="WP_370881968.1">
    <property type="nucleotide sequence ID" value="NZ_JAUSVX010000005.1"/>
</dbReference>
<comment type="caution">
    <text evidence="2">The sequence shown here is derived from an EMBL/GenBank/DDBJ whole genome shotgun (WGS) entry which is preliminary data.</text>
</comment>
<feature type="transmembrane region" description="Helical" evidence="1">
    <location>
        <begin position="37"/>
        <end position="57"/>
    </location>
</feature>
<sequence length="219" mass="22730">MDMASADWQAASGDLAADRRVEALDRGQAMKFDTRTLILMAAAVVINIVGGQIVHFLKLPLYLDSIGTMLVAILAGPWAGGIAGAMTNLIWALILNPVAAAFAPVALVIGVVAGLMARAGWFRTWWQAMVSGAVVAVPSTIVAAPIIVYMFGGVTGGGPDFAVAYMLAVGSSLLNSVAFSNLGVNVIDKVITALVAWIAASRLPSRLTANFGFFAHSQA</sequence>
<proteinExistence type="predicted"/>
<feature type="transmembrane region" description="Helical" evidence="1">
    <location>
        <begin position="163"/>
        <end position="184"/>
    </location>
</feature>
<accession>A0ABU0J7R9</accession>
<evidence type="ECO:0000256" key="1">
    <source>
        <dbReference type="SAM" id="Phobius"/>
    </source>
</evidence>
<organism evidence="2 3">
    <name type="scientific">Labrys wisconsinensis</name>
    <dbReference type="NCBI Taxonomy" id="425677"/>
    <lineage>
        <taxon>Bacteria</taxon>
        <taxon>Pseudomonadati</taxon>
        <taxon>Pseudomonadota</taxon>
        <taxon>Alphaproteobacteria</taxon>
        <taxon>Hyphomicrobiales</taxon>
        <taxon>Xanthobacteraceae</taxon>
        <taxon>Labrys</taxon>
    </lineage>
</organism>
<feature type="transmembrane region" description="Helical" evidence="1">
    <location>
        <begin position="69"/>
        <end position="92"/>
    </location>
</feature>
<evidence type="ECO:0000313" key="2">
    <source>
        <dbReference type="EMBL" id="MDQ0470319.1"/>
    </source>
</evidence>